<dbReference type="InterPro" id="IPR055370">
    <property type="entry name" value="Lsr2_DNA-bd"/>
</dbReference>
<dbReference type="RefSeq" id="WP_301227452.1">
    <property type="nucleotide sequence ID" value="NZ_JAROCG010000001.1"/>
</dbReference>
<dbReference type="InterPro" id="IPR036625">
    <property type="entry name" value="E3-bd_dom_sf"/>
</dbReference>
<evidence type="ECO:0000259" key="3">
    <source>
        <dbReference type="Pfam" id="PF11774"/>
    </source>
</evidence>
<accession>A0ABT8K227</accession>
<dbReference type="EMBL" id="JAROCG010000001">
    <property type="protein sequence ID" value="MDN4611465.1"/>
    <property type="molecule type" value="Genomic_DNA"/>
</dbReference>
<proteinExistence type="predicted"/>
<evidence type="ECO:0000259" key="4">
    <source>
        <dbReference type="Pfam" id="PF23359"/>
    </source>
</evidence>
<feature type="domain" description="Lsr2 DNA-binding" evidence="4">
    <location>
        <begin position="75"/>
        <end position="107"/>
    </location>
</feature>
<dbReference type="Proteomes" id="UP001174209">
    <property type="component" value="Unassembled WGS sequence"/>
</dbReference>
<evidence type="ECO:0000313" key="5">
    <source>
        <dbReference type="EMBL" id="MDN4611465.1"/>
    </source>
</evidence>
<organism evidence="5 6">
    <name type="scientific">Arthrobacter burdickii</name>
    <dbReference type="NCBI Taxonomy" id="3035920"/>
    <lineage>
        <taxon>Bacteria</taxon>
        <taxon>Bacillati</taxon>
        <taxon>Actinomycetota</taxon>
        <taxon>Actinomycetes</taxon>
        <taxon>Micrococcales</taxon>
        <taxon>Micrococcaceae</taxon>
        <taxon>Arthrobacter</taxon>
    </lineage>
</organism>
<name>A0ABT8K227_9MICC</name>
<dbReference type="Pfam" id="PF23359">
    <property type="entry name" value="Lsr2_DNA-bd"/>
    <property type="match status" value="1"/>
</dbReference>
<keyword evidence="6" id="KW-1185">Reference proteome</keyword>
<gene>
    <name evidence="5" type="ORF">P5G52_11390</name>
</gene>
<dbReference type="InterPro" id="IPR042261">
    <property type="entry name" value="Lsr2-like_dimerization"/>
</dbReference>
<evidence type="ECO:0000256" key="1">
    <source>
        <dbReference type="ARBA" id="ARBA00023125"/>
    </source>
</evidence>
<dbReference type="Gene3D" id="3.30.60.230">
    <property type="entry name" value="Lsr2, dimerization domain"/>
    <property type="match status" value="1"/>
</dbReference>
<dbReference type="InterPro" id="IPR024412">
    <property type="entry name" value="Lsr2_dim_dom"/>
</dbReference>
<evidence type="ECO:0000313" key="6">
    <source>
        <dbReference type="Proteomes" id="UP001174209"/>
    </source>
</evidence>
<keyword evidence="1" id="KW-0238">DNA-binding</keyword>
<reference evidence="5" key="1">
    <citation type="submission" date="2023-06" db="EMBL/GenBank/DDBJ databases">
        <title>MT1 and MT2 Draft Genomes of Novel Species.</title>
        <authorList>
            <person name="Venkateswaran K."/>
        </authorList>
    </citation>
    <scope>NUCLEOTIDE SEQUENCE</scope>
    <source>
        <strain evidence="5">IIF3SC-B10</strain>
    </source>
</reference>
<protein>
    <submittedName>
        <fullName evidence="5">Lsr2 family protein</fullName>
    </submittedName>
</protein>
<feature type="region of interest" description="Disordered" evidence="2">
    <location>
        <begin position="54"/>
        <end position="76"/>
    </location>
</feature>
<feature type="domain" description="Lsr2 dimerization" evidence="3">
    <location>
        <begin position="1"/>
        <end position="56"/>
    </location>
</feature>
<dbReference type="Pfam" id="PF11774">
    <property type="entry name" value="Lsr2"/>
    <property type="match status" value="1"/>
</dbReference>
<comment type="caution">
    <text evidence="5">The sequence shown here is derived from an EMBL/GenBank/DDBJ whole genome shotgun (WGS) entry which is preliminary data.</text>
</comment>
<sequence length="109" mass="12197">MAQKIVTLLSDDIDGSEASESIRFGLDGTEYEIDLNEQHARELREALQRFTEVARRPSGGRPRRAGRNSSGSGIDAKAVRQWALDNGLQVNTRGRVQQEIVEKYQAAQR</sequence>
<evidence type="ECO:0000256" key="2">
    <source>
        <dbReference type="SAM" id="MobiDB-lite"/>
    </source>
</evidence>
<dbReference type="Gene3D" id="4.10.320.10">
    <property type="entry name" value="E3-binding domain"/>
    <property type="match status" value="1"/>
</dbReference>